<evidence type="ECO:0000256" key="1">
    <source>
        <dbReference type="SAM" id="SignalP"/>
    </source>
</evidence>
<sequence>MNKYIKHTLAAFALIATSTSCSDFADVNIDPEHINEGNVPYEMVFSNAQHQALGSDWDVWRNGCILSGQWMQHLTSVDWWWNYGLYAYSDGYSGALWDGIYAGDRGAVRDVTTVLDLWKDKEGYSIDYNMARVMRVYTMHRLTDLYGDVPYSEAGRPKEFSYPKYDKQQDIYMDMLKELDEAQANLGSGVAKMGDHDVYFRGNAAQWKKFANSLMLRLAMRLSKVDPSTAQTWVKKAVANGLITSNSENVKLDHPGGVTTNDSAEPYAKIFAHEDKEFFLSEKFVNELKNKQDPRLALIATVCEDPSISIQKSGYQFGNTNPEVQQGLPGGYNISKNSAWYIGKKIVNFDPQSYQSKYSVPNRYTYSDPTSPTFIVTYAQTQLLLAEAAVRGWVSGDAKTYYENGVRAAMEQFAQFPNATKLYQQYVTPEAINTYLTANPFDGTLEQINTQYWINCFCDEYESFSNWRRSGYPALQSTYDPANPYGLSATKGSIPRRFAYPSTESQVNTKNYDAAVSGLSDGDTFTSRIWWDVK</sequence>
<proteinExistence type="predicted"/>
<evidence type="ECO:0000313" key="3">
    <source>
        <dbReference type="Proteomes" id="UP000190852"/>
    </source>
</evidence>
<name>A0A1T5CUJ5_9BACT</name>
<gene>
    <name evidence="2" type="ORF">SAMN05660349_02092</name>
</gene>
<dbReference type="Proteomes" id="UP000190852">
    <property type="component" value="Unassembled WGS sequence"/>
</dbReference>
<dbReference type="Pfam" id="PF12771">
    <property type="entry name" value="SusD-like_2"/>
    <property type="match status" value="1"/>
</dbReference>
<dbReference type="RefSeq" id="WP_079683593.1">
    <property type="nucleotide sequence ID" value="NZ_FUYQ01000014.1"/>
</dbReference>
<reference evidence="3" key="1">
    <citation type="submission" date="2017-02" db="EMBL/GenBank/DDBJ databases">
        <authorList>
            <person name="Varghese N."/>
            <person name="Submissions S."/>
        </authorList>
    </citation>
    <scope>NUCLEOTIDE SEQUENCE [LARGE SCALE GENOMIC DNA]</scope>
    <source>
        <strain evidence="3">DSM 24967</strain>
    </source>
</reference>
<dbReference type="InterPro" id="IPR011990">
    <property type="entry name" value="TPR-like_helical_dom_sf"/>
</dbReference>
<dbReference type="SUPFAM" id="SSF48452">
    <property type="entry name" value="TPR-like"/>
    <property type="match status" value="1"/>
</dbReference>
<dbReference type="AlphaFoldDB" id="A0A1T5CUJ5"/>
<dbReference type="PROSITE" id="PS51257">
    <property type="entry name" value="PROKAR_LIPOPROTEIN"/>
    <property type="match status" value="1"/>
</dbReference>
<keyword evidence="3" id="KW-1185">Reference proteome</keyword>
<keyword evidence="1" id="KW-0732">Signal</keyword>
<feature type="signal peptide" evidence="1">
    <location>
        <begin position="1"/>
        <end position="25"/>
    </location>
</feature>
<organism evidence="2 3">
    <name type="scientific">Parabacteroides chartae</name>
    <dbReference type="NCBI Taxonomy" id="1037355"/>
    <lineage>
        <taxon>Bacteria</taxon>
        <taxon>Pseudomonadati</taxon>
        <taxon>Bacteroidota</taxon>
        <taxon>Bacteroidia</taxon>
        <taxon>Bacteroidales</taxon>
        <taxon>Tannerellaceae</taxon>
        <taxon>Parabacteroides</taxon>
    </lineage>
</organism>
<feature type="chain" id="PRO_5010519712" evidence="1">
    <location>
        <begin position="26"/>
        <end position="534"/>
    </location>
</feature>
<accession>A0A1T5CUJ5</accession>
<evidence type="ECO:0000313" key="2">
    <source>
        <dbReference type="EMBL" id="SKB63001.1"/>
    </source>
</evidence>
<dbReference type="InterPro" id="IPR041662">
    <property type="entry name" value="SusD-like_2"/>
</dbReference>
<protein>
    <submittedName>
        <fullName evidence="2">Starch-binding associating with outer membrane</fullName>
    </submittedName>
</protein>
<dbReference type="EMBL" id="FUYQ01000014">
    <property type="protein sequence ID" value="SKB63001.1"/>
    <property type="molecule type" value="Genomic_DNA"/>
</dbReference>
<dbReference type="Gene3D" id="1.25.40.390">
    <property type="match status" value="1"/>
</dbReference>